<evidence type="ECO:0000313" key="2">
    <source>
        <dbReference type="Proteomes" id="UP000292564"/>
    </source>
</evidence>
<sequence>MTISANLDKLLDKQYEQQDLHDLVNAPVHAIAGISTADAQALEKAFAIKTIGDLGRNEYIRAATAIAALADASK</sequence>
<dbReference type="RefSeq" id="WP_130513728.1">
    <property type="nucleotide sequence ID" value="NZ_SHKY01000002.1"/>
</dbReference>
<name>A0A4Q7Z7Q6_9ACTN</name>
<dbReference type="AlphaFoldDB" id="A0A4Q7Z7Q6"/>
<keyword evidence="2" id="KW-1185">Reference proteome</keyword>
<comment type="caution">
    <text evidence="1">The sequence shown here is derived from an EMBL/GenBank/DDBJ whole genome shotgun (WGS) entry which is preliminary data.</text>
</comment>
<dbReference type="OrthoDB" id="332209at2"/>
<evidence type="ECO:0000313" key="1">
    <source>
        <dbReference type="EMBL" id="RZU46517.1"/>
    </source>
</evidence>
<proteinExistence type="predicted"/>
<protein>
    <submittedName>
        <fullName evidence="1">Uncharacterized protein</fullName>
    </submittedName>
</protein>
<dbReference type="EMBL" id="SHKY01000002">
    <property type="protein sequence ID" value="RZU46517.1"/>
    <property type="molecule type" value="Genomic_DNA"/>
</dbReference>
<organism evidence="1 2">
    <name type="scientific">Krasilnikovia cinnamomea</name>
    <dbReference type="NCBI Taxonomy" id="349313"/>
    <lineage>
        <taxon>Bacteria</taxon>
        <taxon>Bacillati</taxon>
        <taxon>Actinomycetota</taxon>
        <taxon>Actinomycetes</taxon>
        <taxon>Micromonosporales</taxon>
        <taxon>Micromonosporaceae</taxon>
        <taxon>Krasilnikovia</taxon>
    </lineage>
</organism>
<gene>
    <name evidence="1" type="ORF">EV385_6591</name>
</gene>
<dbReference type="Proteomes" id="UP000292564">
    <property type="component" value="Unassembled WGS sequence"/>
</dbReference>
<accession>A0A4Q7Z7Q6</accession>
<reference evidence="1 2" key="1">
    <citation type="submission" date="2019-02" db="EMBL/GenBank/DDBJ databases">
        <title>Sequencing the genomes of 1000 actinobacteria strains.</title>
        <authorList>
            <person name="Klenk H.-P."/>
        </authorList>
    </citation>
    <scope>NUCLEOTIDE SEQUENCE [LARGE SCALE GENOMIC DNA]</scope>
    <source>
        <strain evidence="1 2">DSM 45162</strain>
    </source>
</reference>